<keyword evidence="7" id="KW-0408">Iron</keyword>
<evidence type="ECO:0000256" key="9">
    <source>
        <dbReference type="ARBA" id="ARBA00023239"/>
    </source>
</evidence>
<dbReference type="GeneID" id="90983569"/>
<keyword evidence="9 19" id="KW-0456">Lyase</keyword>
<dbReference type="PANTHER" id="PTHR43661:SF3">
    <property type="entry name" value="D-XYLONATE DEHYDRATASE YAGF-RELATED"/>
    <property type="match status" value="1"/>
</dbReference>
<name>A0A073IPH3_9BACT</name>
<dbReference type="InterPro" id="IPR042096">
    <property type="entry name" value="Dihydro-acid_dehy_C"/>
</dbReference>
<dbReference type="STRING" id="2754.EH55_04525"/>
<reference evidence="19 20" key="1">
    <citation type="submission" date="2014-04" db="EMBL/GenBank/DDBJ databases">
        <title>Draft Genome Sequence of Synergistes jonesii.</title>
        <authorList>
            <person name="Coil D.A."/>
            <person name="Eisen J.A."/>
            <person name="Holland-Moritz H.E."/>
        </authorList>
    </citation>
    <scope>NUCLEOTIDE SEQUENCE [LARGE SCALE GENOMIC DNA]</scope>
    <source>
        <strain evidence="19 20">78-1</strain>
    </source>
</reference>
<dbReference type="GO" id="GO:0009099">
    <property type="term" value="P:L-valine biosynthetic process"/>
    <property type="evidence" value="ECO:0007669"/>
    <property type="project" value="UniProtKB-UniPathway"/>
</dbReference>
<keyword evidence="6" id="KW-0460">Magnesium</keyword>
<dbReference type="PATRIC" id="fig|2754.20.peg.83"/>
<evidence type="ECO:0000256" key="3">
    <source>
        <dbReference type="ARBA" id="ARBA00022605"/>
    </source>
</evidence>
<evidence type="ECO:0000256" key="4">
    <source>
        <dbReference type="ARBA" id="ARBA00022714"/>
    </source>
</evidence>
<protein>
    <recommendedName>
        <fullName evidence="14 16">Dihydroxy-acid dehydratase</fullName>
        <ecNumber evidence="14 16">4.2.1.9</ecNumber>
    </recommendedName>
</protein>
<dbReference type="GO" id="GO:0051537">
    <property type="term" value="F:2 iron, 2 sulfur cluster binding"/>
    <property type="evidence" value="ECO:0007669"/>
    <property type="project" value="UniProtKB-KW"/>
</dbReference>
<dbReference type="AlphaFoldDB" id="A0A073IPH3"/>
<dbReference type="PANTHER" id="PTHR43661">
    <property type="entry name" value="D-XYLONATE DEHYDRATASE"/>
    <property type="match status" value="1"/>
</dbReference>
<keyword evidence="4" id="KW-0001">2Fe-2S</keyword>
<evidence type="ECO:0000256" key="5">
    <source>
        <dbReference type="ARBA" id="ARBA00022723"/>
    </source>
</evidence>
<dbReference type="OrthoDB" id="9807077at2"/>
<evidence type="ECO:0000256" key="6">
    <source>
        <dbReference type="ARBA" id="ARBA00022842"/>
    </source>
</evidence>
<comment type="pathway">
    <text evidence="12">Amino-acid biosynthesis; L-valine biosynthesis; L-valine from pyruvate: step 3/4.</text>
</comment>
<comment type="cofactor">
    <cofactor evidence="15">
        <name>[2Fe-2S] cluster</name>
        <dbReference type="ChEBI" id="CHEBI:190135"/>
    </cofactor>
</comment>
<keyword evidence="5" id="KW-0479">Metal-binding</keyword>
<dbReference type="UniPathway" id="UPA00049">
    <property type="reaction ID" value="UER00061"/>
</dbReference>
<keyword evidence="8" id="KW-0411">Iron-sulfur</keyword>
<dbReference type="Pfam" id="PF24877">
    <property type="entry name" value="ILV_EDD_C"/>
    <property type="match status" value="1"/>
</dbReference>
<dbReference type="eggNOG" id="COG0129">
    <property type="taxonomic scope" value="Bacteria"/>
</dbReference>
<evidence type="ECO:0000256" key="7">
    <source>
        <dbReference type="ARBA" id="ARBA00023004"/>
    </source>
</evidence>
<dbReference type="NCBIfam" id="TIGR00110">
    <property type="entry name" value="ilvD"/>
    <property type="match status" value="1"/>
</dbReference>
<keyword evidence="10" id="KW-0100">Branched-chain amino acid biosynthesis</keyword>
<evidence type="ECO:0000256" key="8">
    <source>
        <dbReference type="ARBA" id="ARBA00023014"/>
    </source>
</evidence>
<evidence type="ECO:0000256" key="10">
    <source>
        <dbReference type="ARBA" id="ARBA00023304"/>
    </source>
</evidence>
<evidence type="ECO:0000256" key="16">
    <source>
        <dbReference type="NCBIfam" id="TIGR00110"/>
    </source>
</evidence>
<evidence type="ECO:0000256" key="1">
    <source>
        <dbReference type="ARBA" id="ARBA00001946"/>
    </source>
</evidence>
<dbReference type="InterPro" id="IPR004404">
    <property type="entry name" value="DihydroxyA_deHydtase"/>
</dbReference>
<evidence type="ECO:0000259" key="17">
    <source>
        <dbReference type="Pfam" id="PF00920"/>
    </source>
</evidence>
<dbReference type="GO" id="GO:0009097">
    <property type="term" value="P:isoleucine biosynthetic process"/>
    <property type="evidence" value="ECO:0007669"/>
    <property type="project" value="UniProtKB-UniPathway"/>
</dbReference>
<dbReference type="Gene3D" id="3.50.30.80">
    <property type="entry name" value="IlvD/EDD C-terminal domain-like"/>
    <property type="match status" value="1"/>
</dbReference>
<dbReference type="UniPathway" id="UPA00047">
    <property type="reaction ID" value="UER00057"/>
</dbReference>
<proteinExistence type="inferred from homology"/>
<keyword evidence="3" id="KW-0028">Amino-acid biosynthesis</keyword>
<comment type="caution">
    <text evidence="19">The sequence shown here is derived from an EMBL/GenBank/DDBJ whole genome shotgun (WGS) entry which is preliminary data.</text>
</comment>
<dbReference type="InterPro" id="IPR020558">
    <property type="entry name" value="DiOHA_6PGluconate_deHydtase_CS"/>
</dbReference>
<evidence type="ECO:0000256" key="15">
    <source>
        <dbReference type="ARBA" id="ARBA00034078"/>
    </source>
</evidence>
<dbReference type="NCBIfam" id="NF002068">
    <property type="entry name" value="PRK00911.1"/>
    <property type="match status" value="1"/>
</dbReference>
<dbReference type="EMBL" id="JMKI01000031">
    <property type="protein sequence ID" value="KEJ92273.1"/>
    <property type="molecule type" value="Genomic_DNA"/>
</dbReference>
<dbReference type="SUPFAM" id="SSF143975">
    <property type="entry name" value="IlvD/EDD N-terminal domain-like"/>
    <property type="match status" value="1"/>
</dbReference>
<gene>
    <name evidence="19" type="ORF">EH55_04525</name>
</gene>
<dbReference type="GO" id="GO:0005829">
    <property type="term" value="C:cytosol"/>
    <property type="evidence" value="ECO:0007669"/>
    <property type="project" value="TreeGrafter"/>
</dbReference>
<dbReference type="Pfam" id="PF00920">
    <property type="entry name" value="ILVD_EDD_N"/>
    <property type="match status" value="1"/>
</dbReference>
<comment type="similarity">
    <text evidence="2">Belongs to the IlvD/Edd family.</text>
</comment>
<dbReference type="GO" id="GO:0004160">
    <property type="term" value="F:dihydroxy-acid dehydratase activity"/>
    <property type="evidence" value="ECO:0007669"/>
    <property type="project" value="UniProtKB-UniRule"/>
</dbReference>
<accession>A0A073IPH3</accession>
<evidence type="ECO:0000256" key="11">
    <source>
        <dbReference type="ARBA" id="ARBA00029304"/>
    </source>
</evidence>
<evidence type="ECO:0000256" key="14">
    <source>
        <dbReference type="ARBA" id="ARBA00029490"/>
    </source>
</evidence>
<comment type="cofactor">
    <cofactor evidence="1">
        <name>Mg(2+)</name>
        <dbReference type="ChEBI" id="CHEBI:18420"/>
    </cofactor>
</comment>
<evidence type="ECO:0000313" key="19">
    <source>
        <dbReference type="EMBL" id="KEJ92273.1"/>
    </source>
</evidence>
<dbReference type="SUPFAM" id="SSF52016">
    <property type="entry name" value="LeuD/IlvD-like"/>
    <property type="match status" value="1"/>
</dbReference>
<dbReference type="RefSeq" id="WP_037975995.1">
    <property type="nucleotide sequence ID" value="NZ_CAMETI010000010.1"/>
</dbReference>
<dbReference type="InterPro" id="IPR037237">
    <property type="entry name" value="IlvD/EDD_N"/>
</dbReference>
<feature type="domain" description="Dihydroxy-acid/6-phosphogluconate dehydratase C-terminal" evidence="18">
    <location>
        <begin position="365"/>
        <end position="555"/>
    </location>
</feature>
<evidence type="ECO:0000256" key="12">
    <source>
        <dbReference type="ARBA" id="ARBA00029436"/>
    </source>
</evidence>
<comment type="catalytic activity">
    <reaction evidence="11">
        <text>(2R)-2,3-dihydroxy-3-methylbutanoate = 3-methyl-2-oxobutanoate + H2O</text>
        <dbReference type="Rhea" id="RHEA:24809"/>
        <dbReference type="ChEBI" id="CHEBI:11851"/>
        <dbReference type="ChEBI" id="CHEBI:15377"/>
        <dbReference type="ChEBI" id="CHEBI:49072"/>
        <dbReference type="EC" id="4.2.1.9"/>
    </reaction>
    <physiologicalReaction direction="left-to-right" evidence="11">
        <dbReference type="Rhea" id="RHEA:24810"/>
    </physiologicalReaction>
</comment>
<evidence type="ECO:0000259" key="18">
    <source>
        <dbReference type="Pfam" id="PF24877"/>
    </source>
</evidence>
<evidence type="ECO:0000256" key="13">
    <source>
        <dbReference type="ARBA" id="ARBA00029437"/>
    </source>
</evidence>
<keyword evidence="20" id="KW-1185">Reference proteome</keyword>
<dbReference type="Proteomes" id="UP000027665">
    <property type="component" value="Unassembled WGS sequence"/>
</dbReference>
<dbReference type="FunFam" id="3.50.30.80:FF:000001">
    <property type="entry name" value="Dihydroxy-acid dehydratase"/>
    <property type="match status" value="1"/>
</dbReference>
<comment type="pathway">
    <text evidence="13">Amino-acid biosynthesis; L-isoleucine biosynthesis; L-isoleucine from 2-oxobutanoate: step 3/4.</text>
</comment>
<evidence type="ECO:0000313" key="20">
    <source>
        <dbReference type="Proteomes" id="UP000027665"/>
    </source>
</evidence>
<sequence>MKYKSAEFLEELSFKETRALYKSMGRSDADLKGPMIGVANSWSELVTGHFNLRQLSEFVKRGVYRAGGTAVEFGVIGACDGLASGHDGMKYILPSRELIASDIETMARAHNLDGLVMLGACDKIVPGMLMAAARLDIPAIMAVSGPMLGGAEFDGRKSDSTSLAEAVGMYEAGRCGMEELERLEDTACPTCGSCSFYGTANSMGALSEAMGMSLSGSALIPAVYAERLRSSESTGRKIVELVNKGITARKIITEEALENAAAVMLATGASTNCVMHLCAIAYAAGLDPQKIFAAIDALSEKIPLVAKVNPASEYDMEAFYRAGGVPQVMKEIIKFLNAGTLTVSGEPLAKNLEKFKNPYGVDRRVIKSAKEPFSREKGLCILHGNLAPEGAVAKPAAMDPSMFRFTGPARVFDGEEAANHAILAGEVEPGCVVVVRYEGPKGGPGMREMFHAMKFLYGMGLAKKVALITDGRFSGTNGGCYVGHISPEAAEGGPLAALRDGDVITIDIDKKEISAALSAAETAERLRGRRAPARDVPHGWLEIYAKLASSAAEGAVMKIR</sequence>
<dbReference type="EC" id="4.2.1.9" evidence="14 16"/>
<dbReference type="InterPro" id="IPR000581">
    <property type="entry name" value="ILV_EDD_N"/>
</dbReference>
<dbReference type="InterPro" id="IPR056740">
    <property type="entry name" value="ILV_EDD_C"/>
</dbReference>
<evidence type="ECO:0000256" key="2">
    <source>
        <dbReference type="ARBA" id="ARBA00006486"/>
    </source>
</evidence>
<dbReference type="PROSITE" id="PS00886">
    <property type="entry name" value="ILVD_EDD_1"/>
    <property type="match status" value="1"/>
</dbReference>
<feature type="domain" description="Dihydroxy-acid/6-phosphogluconate dehydratase N-terminal" evidence="17">
    <location>
        <begin position="34"/>
        <end position="351"/>
    </location>
</feature>
<dbReference type="GO" id="GO:0046872">
    <property type="term" value="F:metal ion binding"/>
    <property type="evidence" value="ECO:0007669"/>
    <property type="project" value="UniProtKB-KW"/>
</dbReference>
<organism evidence="19 20">
    <name type="scientific">Synergistes jonesii</name>
    <dbReference type="NCBI Taxonomy" id="2754"/>
    <lineage>
        <taxon>Bacteria</taxon>
        <taxon>Thermotogati</taxon>
        <taxon>Synergistota</taxon>
        <taxon>Synergistia</taxon>
        <taxon>Synergistales</taxon>
        <taxon>Synergistaceae</taxon>
        <taxon>Synergistes</taxon>
    </lineage>
</organism>